<feature type="domain" description="HTH cro/C1-type" evidence="1">
    <location>
        <begin position="7"/>
        <end position="60"/>
    </location>
</feature>
<dbReference type="InterPro" id="IPR053163">
    <property type="entry name" value="HTH-type_regulator_Rgg"/>
</dbReference>
<dbReference type="Gene3D" id="1.10.260.40">
    <property type="entry name" value="lambda repressor-like DNA-binding domains"/>
    <property type="match status" value="1"/>
</dbReference>
<dbReference type="PANTHER" id="PTHR37038">
    <property type="entry name" value="TRANSCRIPTIONAL REGULATOR-RELATED"/>
    <property type="match status" value="1"/>
</dbReference>
<dbReference type="Proteomes" id="UP000094469">
    <property type="component" value="Unassembled WGS sequence"/>
</dbReference>
<dbReference type="CDD" id="cd00093">
    <property type="entry name" value="HTH_XRE"/>
    <property type="match status" value="1"/>
</dbReference>
<comment type="caution">
    <text evidence="2">The sequence shown here is derived from an EMBL/GenBank/DDBJ whole genome shotgun (WGS) entry which is preliminary data.</text>
</comment>
<dbReference type="GO" id="GO:0003677">
    <property type="term" value="F:DNA binding"/>
    <property type="evidence" value="ECO:0007669"/>
    <property type="project" value="InterPro"/>
</dbReference>
<dbReference type="OrthoDB" id="2315941at2"/>
<dbReference type="Gene3D" id="1.25.40.400">
    <property type="match status" value="1"/>
</dbReference>
<dbReference type="RefSeq" id="WP_069639832.1">
    <property type="nucleotide sequence ID" value="NZ_JAFBEZ010000002.1"/>
</dbReference>
<reference evidence="3" key="1">
    <citation type="submission" date="2016-09" db="EMBL/GenBank/DDBJ databases">
        <authorList>
            <person name="Gulvik C.A."/>
        </authorList>
    </citation>
    <scope>NUCLEOTIDE SEQUENCE [LARGE SCALE GENOMIC DNA]</scope>
    <source>
        <strain evidence="3">LMG 26676</strain>
    </source>
</reference>
<dbReference type="InterPro" id="IPR010982">
    <property type="entry name" value="Lambda_DNA-bd_dom_sf"/>
</dbReference>
<dbReference type="InterPro" id="IPR011990">
    <property type="entry name" value="TPR-like_helical_dom_sf"/>
</dbReference>
<sequence length="302" mass="36152">MNIGESLRFFRKNLNITQKEMLDNYLDPSTYSRIEHGKQVIKIDALAEALKKLSLSSEEFFARVPLDKEQKNFQELFYFCASHIDNQAKKQELIHYYNKIQYKQRDLKEFSNYIVIKSYFSQFWPEIEPISAQESQQAARYLLKKDYYQHYDYVLICNMISLFTFSQQDAIVARAIPIADENQRDYSTKKFAYTTITNLITARIYEKDYSGAQKYIFFANKQDVTGSNYNYRMNLQYLHNLLQYLLTGNHQYMEHIYDFIRLLENIGDGLQAENLKKEIKFLTYDYFPEIDRTDYPIGLFKY</sequence>
<evidence type="ECO:0000313" key="3">
    <source>
        <dbReference type="Proteomes" id="UP000094469"/>
    </source>
</evidence>
<keyword evidence="3" id="KW-1185">Reference proteome</keyword>
<dbReference type="PROSITE" id="PS50943">
    <property type="entry name" value="HTH_CROC1"/>
    <property type="match status" value="1"/>
</dbReference>
<dbReference type="SUPFAM" id="SSF47413">
    <property type="entry name" value="lambda repressor-like DNA-binding domains"/>
    <property type="match status" value="1"/>
</dbReference>
<gene>
    <name evidence="2" type="ORF">BCR24_02170</name>
</gene>
<accession>A0A1E5HCW8</accession>
<dbReference type="AlphaFoldDB" id="A0A1E5HCW8"/>
<evidence type="ECO:0000259" key="1">
    <source>
        <dbReference type="PROSITE" id="PS50943"/>
    </source>
</evidence>
<dbReference type="STRING" id="1131292.BCR24_02170"/>
<evidence type="ECO:0000313" key="2">
    <source>
        <dbReference type="EMBL" id="OEG22665.1"/>
    </source>
</evidence>
<dbReference type="InterPro" id="IPR001387">
    <property type="entry name" value="Cro/C1-type_HTH"/>
</dbReference>
<dbReference type="EMBL" id="MIKC01000012">
    <property type="protein sequence ID" value="OEG22665.1"/>
    <property type="molecule type" value="Genomic_DNA"/>
</dbReference>
<proteinExistence type="predicted"/>
<dbReference type="SUPFAM" id="SSF48452">
    <property type="entry name" value="TPR-like"/>
    <property type="match status" value="1"/>
</dbReference>
<protein>
    <submittedName>
        <fullName evidence="2">Transcriptional regulator</fullName>
    </submittedName>
</protein>
<organism evidence="2 3">
    <name type="scientific">Enterococcus ureilyticus</name>
    <dbReference type="NCBI Taxonomy" id="1131292"/>
    <lineage>
        <taxon>Bacteria</taxon>
        <taxon>Bacillati</taxon>
        <taxon>Bacillota</taxon>
        <taxon>Bacilli</taxon>
        <taxon>Lactobacillales</taxon>
        <taxon>Enterococcaceae</taxon>
        <taxon>Enterococcus</taxon>
    </lineage>
</organism>
<name>A0A1E5HCW8_9ENTE</name>